<evidence type="ECO:0000313" key="15">
    <source>
        <dbReference type="Proteomes" id="UP000659654"/>
    </source>
</evidence>
<protein>
    <submittedName>
        <fullName evidence="13">(pine wood nematode) hypothetical protein</fullName>
    </submittedName>
</protein>
<comment type="subcellular location">
    <subcellularLocation>
        <location evidence="1">Nucleus</location>
    </subcellularLocation>
</comment>
<organism evidence="14 16">
    <name type="scientific">Bursaphelenchus xylophilus</name>
    <name type="common">Pinewood nematode worm</name>
    <name type="synonym">Aphelenchoides xylophilus</name>
    <dbReference type="NCBI Taxonomy" id="6326"/>
    <lineage>
        <taxon>Eukaryota</taxon>
        <taxon>Metazoa</taxon>
        <taxon>Ecdysozoa</taxon>
        <taxon>Nematoda</taxon>
        <taxon>Chromadorea</taxon>
        <taxon>Rhabditida</taxon>
        <taxon>Tylenchina</taxon>
        <taxon>Tylenchomorpha</taxon>
        <taxon>Aphelenchoidea</taxon>
        <taxon>Aphelenchoididae</taxon>
        <taxon>Bursaphelenchus</taxon>
    </lineage>
</organism>
<dbReference type="Proteomes" id="UP000659654">
    <property type="component" value="Unassembled WGS sequence"/>
</dbReference>
<dbReference type="PROSITE" id="PS51843">
    <property type="entry name" value="NR_LBD"/>
    <property type="match status" value="1"/>
</dbReference>
<evidence type="ECO:0000256" key="5">
    <source>
        <dbReference type="ARBA" id="ARBA00022833"/>
    </source>
</evidence>
<evidence type="ECO:0000259" key="12">
    <source>
        <dbReference type="PROSITE" id="PS51843"/>
    </source>
</evidence>
<keyword evidence="15" id="KW-1185">Reference proteome</keyword>
<dbReference type="InterPro" id="IPR050274">
    <property type="entry name" value="Nuclear_hormone_rcpt_NR2"/>
</dbReference>
<dbReference type="InterPro" id="IPR001628">
    <property type="entry name" value="Znf_hrmn_rcpt"/>
</dbReference>
<dbReference type="InterPro" id="IPR000536">
    <property type="entry name" value="Nucl_hrmn_rcpt_lig-bd"/>
</dbReference>
<evidence type="ECO:0000256" key="3">
    <source>
        <dbReference type="ARBA" id="ARBA00022723"/>
    </source>
</evidence>
<keyword evidence="4" id="KW-0863">Zinc-finger</keyword>
<evidence type="ECO:0000256" key="10">
    <source>
        <dbReference type="ARBA" id="ARBA00023242"/>
    </source>
</evidence>
<evidence type="ECO:0000313" key="16">
    <source>
        <dbReference type="WBParaSite" id="BXY_0757200.1"/>
    </source>
</evidence>
<dbReference type="Proteomes" id="UP000582659">
    <property type="component" value="Unassembled WGS sequence"/>
</dbReference>
<evidence type="ECO:0000259" key="11">
    <source>
        <dbReference type="PROSITE" id="PS51030"/>
    </source>
</evidence>
<evidence type="ECO:0000256" key="8">
    <source>
        <dbReference type="ARBA" id="ARBA00023163"/>
    </source>
</evidence>
<dbReference type="InterPro" id="IPR013088">
    <property type="entry name" value="Znf_NHR/GATA"/>
</dbReference>
<evidence type="ECO:0000256" key="7">
    <source>
        <dbReference type="ARBA" id="ARBA00023125"/>
    </source>
</evidence>
<comment type="similarity">
    <text evidence="2">Belongs to the nuclear hormone receptor family.</text>
</comment>
<dbReference type="PRINTS" id="PR00047">
    <property type="entry name" value="STROIDFINGER"/>
</dbReference>
<dbReference type="InterPro" id="IPR035500">
    <property type="entry name" value="NHR-like_dom_sf"/>
</dbReference>
<dbReference type="EMBL" id="CAJFCV020000004">
    <property type="protein sequence ID" value="CAG9116344.1"/>
    <property type="molecule type" value="Genomic_DNA"/>
</dbReference>
<keyword evidence="6" id="KW-0805">Transcription regulation</keyword>
<dbReference type="SUPFAM" id="SSF57716">
    <property type="entry name" value="Glucocorticoid receptor-like (DNA-binding domain)"/>
    <property type="match status" value="1"/>
</dbReference>
<dbReference type="SMART" id="SM00399">
    <property type="entry name" value="ZnF_C4"/>
    <property type="match status" value="1"/>
</dbReference>
<proteinExistence type="inferred from homology"/>
<evidence type="ECO:0000256" key="1">
    <source>
        <dbReference type="ARBA" id="ARBA00004123"/>
    </source>
</evidence>
<dbReference type="Pfam" id="PF00104">
    <property type="entry name" value="Hormone_recep"/>
    <property type="match status" value="1"/>
</dbReference>
<evidence type="ECO:0000256" key="9">
    <source>
        <dbReference type="ARBA" id="ARBA00023170"/>
    </source>
</evidence>
<feature type="domain" description="Nuclear receptor" evidence="11">
    <location>
        <begin position="5"/>
        <end position="80"/>
    </location>
</feature>
<evidence type="ECO:0000313" key="13">
    <source>
        <dbReference type="EMBL" id="CAD5226833.1"/>
    </source>
</evidence>
<dbReference type="FunFam" id="3.30.50.10:FF:000006">
    <property type="entry name" value="Nuclear receptor subfamily 5 group A member"/>
    <property type="match status" value="1"/>
</dbReference>
<dbReference type="EMBL" id="CAJFDI010000004">
    <property type="protein sequence ID" value="CAD5226833.1"/>
    <property type="molecule type" value="Genomic_DNA"/>
</dbReference>
<dbReference type="Proteomes" id="UP000095284">
    <property type="component" value="Unplaced"/>
</dbReference>
<keyword evidence="7" id="KW-0238">DNA-binding</keyword>
<keyword evidence="8" id="KW-0804">Transcription</keyword>
<dbReference type="WBParaSite" id="BXY_0757200.1">
    <property type="protein sequence ID" value="BXY_0757200.1"/>
    <property type="gene ID" value="BXY_0757200"/>
</dbReference>
<keyword evidence="10" id="KW-0539">Nucleus</keyword>
<reference evidence="13" key="2">
    <citation type="submission" date="2020-09" db="EMBL/GenBank/DDBJ databases">
        <authorList>
            <person name="Kikuchi T."/>
        </authorList>
    </citation>
    <scope>NUCLEOTIDE SEQUENCE</scope>
    <source>
        <strain evidence="13">Ka4C1</strain>
    </source>
</reference>
<reference evidence="16" key="1">
    <citation type="submission" date="2016-11" db="UniProtKB">
        <authorList>
            <consortium name="WormBaseParasite"/>
        </authorList>
    </citation>
    <scope>IDENTIFICATION</scope>
</reference>
<dbReference type="eggNOG" id="KOG3575">
    <property type="taxonomic scope" value="Eukaryota"/>
</dbReference>
<dbReference type="Gene3D" id="1.10.565.10">
    <property type="entry name" value="Retinoid X Receptor"/>
    <property type="match status" value="1"/>
</dbReference>
<name>A0A1I7S3J1_BURXY</name>
<dbReference type="OrthoDB" id="5771769at2759"/>
<evidence type="ECO:0000313" key="14">
    <source>
        <dbReference type="Proteomes" id="UP000095284"/>
    </source>
</evidence>
<sequence>MLSLEDICKVCGDRASGRHYGVRSCDGCRGFFKRSIRRNLRYECKEKGQCVVDVARRNQCQSCRFKKCLDVCMNKNAVQNERSVFPRSQSSGIFGSSSNTSIESRSPYSMVVARSLLSLPPNELKCKRTPFHIEATAPKFTVEKLTEPSINNENNWTPFLISLLSWLIRFPPLQELSLNDRKIILKKYWHSLFCFHSICQFDEFVKQGKTDIKIQRIISILRQLKLNPIEQWTLSCIIMLRADIHGLENPTRISHLQEQNLLAFAETIFSSKGSSSINHTKSRFAKALLLTLTVSDIEPHMVMSSFFPNQTLQNIQEIIKSI</sequence>
<dbReference type="GO" id="GO:0006357">
    <property type="term" value="P:regulation of transcription by RNA polymerase II"/>
    <property type="evidence" value="ECO:0007669"/>
    <property type="project" value="UniProtKB-ARBA"/>
</dbReference>
<dbReference type="GO" id="GO:0003700">
    <property type="term" value="F:DNA-binding transcription factor activity"/>
    <property type="evidence" value="ECO:0007669"/>
    <property type="project" value="InterPro"/>
</dbReference>
<keyword evidence="5" id="KW-0862">Zinc</keyword>
<evidence type="ECO:0000256" key="2">
    <source>
        <dbReference type="ARBA" id="ARBA00005993"/>
    </source>
</evidence>
<dbReference type="PANTHER" id="PTHR24083">
    <property type="entry name" value="NUCLEAR HORMONE RECEPTOR"/>
    <property type="match status" value="1"/>
</dbReference>
<dbReference type="Gene3D" id="3.30.50.10">
    <property type="entry name" value="Erythroid Transcription Factor GATA-1, subunit A"/>
    <property type="match status" value="1"/>
</dbReference>
<dbReference type="PROSITE" id="PS51030">
    <property type="entry name" value="NUCLEAR_REC_DBD_2"/>
    <property type="match status" value="1"/>
</dbReference>
<dbReference type="GO" id="GO:0008270">
    <property type="term" value="F:zinc ion binding"/>
    <property type="evidence" value="ECO:0007669"/>
    <property type="project" value="UniProtKB-KW"/>
</dbReference>
<dbReference type="SMR" id="A0A1I7S3J1"/>
<dbReference type="GO" id="GO:0005634">
    <property type="term" value="C:nucleus"/>
    <property type="evidence" value="ECO:0007669"/>
    <property type="project" value="UniProtKB-SubCell"/>
</dbReference>
<accession>A0A1I7S3J1</accession>
<evidence type="ECO:0000256" key="4">
    <source>
        <dbReference type="ARBA" id="ARBA00022771"/>
    </source>
</evidence>
<dbReference type="Pfam" id="PF00105">
    <property type="entry name" value="zf-C4"/>
    <property type="match status" value="1"/>
</dbReference>
<keyword evidence="3" id="KW-0479">Metal-binding</keyword>
<dbReference type="PROSITE" id="PS00031">
    <property type="entry name" value="NUCLEAR_REC_DBD_1"/>
    <property type="match status" value="1"/>
</dbReference>
<dbReference type="CDD" id="cd07164">
    <property type="entry name" value="NR_DBD_PNR_like_1"/>
    <property type="match status" value="1"/>
</dbReference>
<dbReference type="AlphaFoldDB" id="A0A1I7S3J1"/>
<gene>
    <name evidence="13" type="ORF">BXYJ_LOCUS9378</name>
</gene>
<evidence type="ECO:0000256" key="6">
    <source>
        <dbReference type="ARBA" id="ARBA00023015"/>
    </source>
</evidence>
<keyword evidence="9" id="KW-0675">Receptor</keyword>
<dbReference type="SUPFAM" id="SSF48508">
    <property type="entry name" value="Nuclear receptor ligand-binding domain"/>
    <property type="match status" value="1"/>
</dbReference>
<dbReference type="GO" id="GO:0043565">
    <property type="term" value="F:sequence-specific DNA binding"/>
    <property type="evidence" value="ECO:0007669"/>
    <property type="project" value="InterPro"/>
</dbReference>
<feature type="domain" description="NR LBD" evidence="12">
    <location>
        <begin position="120"/>
        <end position="322"/>
    </location>
</feature>